<feature type="non-terminal residue" evidence="3">
    <location>
        <position position="85"/>
    </location>
</feature>
<evidence type="ECO:0000313" key="3">
    <source>
        <dbReference type="RefSeq" id="XP_010779889.1"/>
    </source>
</evidence>
<evidence type="ECO:0000256" key="1">
    <source>
        <dbReference type="SAM" id="MobiDB-lite"/>
    </source>
</evidence>
<feature type="region of interest" description="Disordered" evidence="1">
    <location>
        <begin position="28"/>
        <end position="85"/>
    </location>
</feature>
<dbReference type="Proteomes" id="UP000504611">
    <property type="component" value="Unplaced"/>
</dbReference>
<feature type="compositionally biased region" description="Polar residues" evidence="1">
    <location>
        <begin position="31"/>
        <end position="43"/>
    </location>
</feature>
<dbReference type="AlphaFoldDB" id="A0A6I9NQ62"/>
<feature type="compositionally biased region" description="Polar residues" evidence="1">
    <location>
        <begin position="69"/>
        <end position="85"/>
    </location>
</feature>
<accession>A0A6I9NQ62</accession>
<sequence length="85" mass="9421">SMILLGSIETTELQAILDWWLSPERRVFERGQSSPGSKVSWESFSFVDEEGGEQSADKTAPGQEERNGPLQTPRAQEPSTNHSDS</sequence>
<dbReference type="KEGG" id="ncc:104954475"/>
<dbReference type="RefSeq" id="XP_010779889.1">
    <property type="nucleotide sequence ID" value="XM_010781587.1"/>
</dbReference>
<feature type="non-terminal residue" evidence="3">
    <location>
        <position position="1"/>
    </location>
</feature>
<organism evidence="2 3">
    <name type="scientific">Notothenia coriiceps</name>
    <name type="common">black rockcod</name>
    <dbReference type="NCBI Taxonomy" id="8208"/>
    <lineage>
        <taxon>Eukaryota</taxon>
        <taxon>Metazoa</taxon>
        <taxon>Chordata</taxon>
        <taxon>Craniata</taxon>
        <taxon>Vertebrata</taxon>
        <taxon>Euteleostomi</taxon>
        <taxon>Actinopterygii</taxon>
        <taxon>Neopterygii</taxon>
        <taxon>Teleostei</taxon>
        <taxon>Neoteleostei</taxon>
        <taxon>Acanthomorphata</taxon>
        <taxon>Eupercaria</taxon>
        <taxon>Perciformes</taxon>
        <taxon>Notothenioidei</taxon>
        <taxon>Nototheniidae</taxon>
        <taxon>Notothenia</taxon>
    </lineage>
</organism>
<dbReference type="OrthoDB" id="4564at2759"/>
<proteinExistence type="predicted"/>
<keyword evidence="2" id="KW-1185">Reference proteome</keyword>
<evidence type="ECO:0000313" key="2">
    <source>
        <dbReference type="Proteomes" id="UP000504611"/>
    </source>
</evidence>
<reference evidence="3" key="1">
    <citation type="submission" date="2025-08" db="UniProtKB">
        <authorList>
            <consortium name="RefSeq"/>
        </authorList>
    </citation>
    <scope>IDENTIFICATION</scope>
    <source>
        <tissue evidence="3">Muscle</tissue>
    </source>
</reference>
<gene>
    <name evidence="3" type="primary">LOC104954475</name>
</gene>
<name>A0A6I9NQ62_9TELE</name>
<dbReference type="GeneID" id="104954475"/>
<protein>
    <submittedName>
        <fullName evidence="3">Chloride channel protein 1-like</fullName>
    </submittedName>
</protein>